<accession>A0A085MVW0</accession>
<reference evidence="1" key="1">
    <citation type="journal article" date="2014" name="Nat. Genet.">
        <title>Genome and transcriptome of the porcine whipworm Trichuris suis.</title>
        <authorList>
            <person name="Jex A.R."/>
            <person name="Nejsum P."/>
            <person name="Schwarz E.M."/>
            <person name="Hu L."/>
            <person name="Young N.D."/>
            <person name="Hall R.S."/>
            <person name="Korhonen P.K."/>
            <person name="Liao S."/>
            <person name="Thamsborg S."/>
            <person name="Xia J."/>
            <person name="Xu P."/>
            <person name="Wang S."/>
            <person name="Scheerlinck J.P."/>
            <person name="Hofmann A."/>
            <person name="Sternberg P.W."/>
            <person name="Wang J."/>
            <person name="Gasser R.B."/>
        </authorList>
    </citation>
    <scope>NUCLEOTIDE SEQUENCE [LARGE SCALE GENOMIC DNA]</scope>
    <source>
        <strain evidence="1">DCEP-RM93F</strain>
    </source>
</reference>
<evidence type="ECO:0000313" key="1">
    <source>
        <dbReference type="EMBL" id="KFD61356.1"/>
    </source>
</evidence>
<sequence>MSRNGIFPSTSFSIVKVITLGNSQFRISRVNRLNGDSSNISRGRPPTLDPRDAMKHAIQTSAVAQHATQCTGQLRAKVLCKERQFMIRKVKEALYIKFNSNINRDSGIAVRDSWTNIIRATNRLGHALQLDIRKDEIRGLINARSERRKNYAYGNEQIHGEKTS</sequence>
<dbReference type="EMBL" id="KL367626">
    <property type="protein sequence ID" value="KFD61356.1"/>
    <property type="molecule type" value="Genomic_DNA"/>
</dbReference>
<protein>
    <submittedName>
        <fullName evidence="1">Uncharacterized protein</fullName>
    </submittedName>
</protein>
<dbReference type="Proteomes" id="UP000030758">
    <property type="component" value="Unassembled WGS sequence"/>
</dbReference>
<organism evidence="1">
    <name type="scientific">Trichuris suis</name>
    <name type="common">pig whipworm</name>
    <dbReference type="NCBI Taxonomy" id="68888"/>
    <lineage>
        <taxon>Eukaryota</taxon>
        <taxon>Metazoa</taxon>
        <taxon>Ecdysozoa</taxon>
        <taxon>Nematoda</taxon>
        <taxon>Enoplea</taxon>
        <taxon>Dorylaimia</taxon>
        <taxon>Trichinellida</taxon>
        <taxon>Trichuridae</taxon>
        <taxon>Trichuris</taxon>
    </lineage>
</organism>
<proteinExistence type="predicted"/>
<name>A0A085MVW0_9BILA</name>
<gene>
    <name evidence="1" type="ORF">M514_26489</name>
</gene>
<dbReference type="AlphaFoldDB" id="A0A085MVW0"/>